<reference evidence="1 4" key="2">
    <citation type="submission" date="2020-08" db="EMBL/GenBank/DDBJ databases">
        <title>Clostridia isolated from Swiss meat.</title>
        <authorList>
            <person name="Wambui J."/>
            <person name="Stevens M.J.A."/>
            <person name="Stephan R."/>
        </authorList>
    </citation>
    <scope>NUCLEOTIDE SEQUENCE [LARGE SCALE GENOMIC DNA]</scope>
    <source>
        <strain evidence="1 4">CM001</strain>
    </source>
</reference>
<dbReference type="AlphaFoldDB" id="A0A1H0VCR2"/>
<dbReference type="Proteomes" id="UP000198597">
    <property type="component" value="Unassembled WGS sequence"/>
</dbReference>
<accession>A0A1H0VCR2</accession>
<evidence type="ECO:0000313" key="2">
    <source>
        <dbReference type="EMBL" id="SDP76018.1"/>
    </source>
</evidence>
<reference evidence="2 3" key="1">
    <citation type="submission" date="2016-10" db="EMBL/GenBank/DDBJ databases">
        <authorList>
            <person name="de Groot N.N."/>
        </authorList>
    </citation>
    <scope>NUCLEOTIDE SEQUENCE [LARGE SCALE GENOMIC DNA]</scope>
    <source>
        <strain evidence="2 3">DSM 12272</strain>
    </source>
</reference>
<dbReference type="EMBL" id="FNJM01000015">
    <property type="protein sequence ID" value="SDP76018.1"/>
    <property type="molecule type" value="Genomic_DNA"/>
</dbReference>
<gene>
    <name evidence="1" type="ORF">H7E68_14290</name>
    <name evidence="2" type="ORF">SAMN04488529_11572</name>
</gene>
<dbReference type="RefSeq" id="WP_089972406.1">
    <property type="nucleotide sequence ID" value="NZ_FNJM01000015.1"/>
</dbReference>
<protein>
    <submittedName>
        <fullName evidence="1">DUF3867 domain-containing protein</fullName>
    </submittedName>
</protein>
<dbReference type="InterPro" id="IPR024218">
    <property type="entry name" value="DUF3867"/>
</dbReference>
<evidence type="ECO:0000313" key="4">
    <source>
        <dbReference type="Proteomes" id="UP000585258"/>
    </source>
</evidence>
<name>A0A1H0VCR2_9CLOT</name>
<sequence>MDKVIDFNQIKNKANEKDMDKDIDKIEAYMYSLYYKMAEGKLNMSEFTKQITLYMEENNISQDRFLKMQTKLMERYGLDTGAFEKQLKDMGLNNIQADPNSYEKARKAMGFQEKYKERMEVKAVSTYYIKNEKNNVSIYVESENVILKSSGKIDLADLELNEFLCSYKKVLEDKPLKISICEDVKEYMY</sequence>
<evidence type="ECO:0000313" key="3">
    <source>
        <dbReference type="Proteomes" id="UP000198597"/>
    </source>
</evidence>
<dbReference type="EMBL" id="JACKWY010000009">
    <property type="protein sequence ID" value="MBB6715872.1"/>
    <property type="molecule type" value="Genomic_DNA"/>
</dbReference>
<proteinExistence type="predicted"/>
<dbReference type="OrthoDB" id="1754214at2"/>
<keyword evidence="3" id="KW-1185">Reference proteome</keyword>
<organism evidence="2 3">
    <name type="scientific">Clostridium gasigenes</name>
    <dbReference type="NCBI Taxonomy" id="94869"/>
    <lineage>
        <taxon>Bacteria</taxon>
        <taxon>Bacillati</taxon>
        <taxon>Bacillota</taxon>
        <taxon>Clostridia</taxon>
        <taxon>Eubacteriales</taxon>
        <taxon>Clostridiaceae</taxon>
        <taxon>Clostridium</taxon>
    </lineage>
</organism>
<dbReference type="STRING" id="94869.SAMN04488529_11572"/>
<dbReference type="Proteomes" id="UP000585258">
    <property type="component" value="Unassembled WGS sequence"/>
</dbReference>
<evidence type="ECO:0000313" key="1">
    <source>
        <dbReference type="EMBL" id="MBB6715872.1"/>
    </source>
</evidence>
<dbReference type="Pfam" id="PF12983">
    <property type="entry name" value="DUF3867"/>
    <property type="match status" value="1"/>
</dbReference>